<proteinExistence type="predicted"/>
<feature type="region of interest" description="Disordered" evidence="1">
    <location>
        <begin position="1"/>
        <end position="101"/>
    </location>
</feature>
<dbReference type="Proteomes" id="UP000653454">
    <property type="component" value="Unassembled WGS sequence"/>
</dbReference>
<reference evidence="2" key="1">
    <citation type="submission" date="2020-11" db="EMBL/GenBank/DDBJ databases">
        <authorList>
            <person name="Whiteford S."/>
        </authorList>
    </citation>
    <scope>NUCLEOTIDE SEQUENCE</scope>
</reference>
<feature type="compositionally biased region" description="Gly residues" evidence="1">
    <location>
        <begin position="18"/>
        <end position="27"/>
    </location>
</feature>
<sequence>MQCYRVSPKLEPPESPGVPGGGAGGAGARRLELPAPPGREYRAPLPQPGLSVIQCMRPPPPPPPPPPHLQHRHLKPPVFEEPSSSIPDLGGAGSQRTLRRSRASLLCIYD</sequence>
<evidence type="ECO:0000313" key="3">
    <source>
        <dbReference type="Proteomes" id="UP000653454"/>
    </source>
</evidence>
<organism evidence="2 3">
    <name type="scientific">Plutella xylostella</name>
    <name type="common">Diamondback moth</name>
    <name type="synonym">Plutella maculipennis</name>
    <dbReference type="NCBI Taxonomy" id="51655"/>
    <lineage>
        <taxon>Eukaryota</taxon>
        <taxon>Metazoa</taxon>
        <taxon>Ecdysozoa</taxon>
        <taxon>Arthropoda</taxon>
        <taxon>Hexapoda</taxon>
        <taxon>Insecta</taxon>
        <taxon>Pterygota</taxon>
        <taxon>Neoptera</taxon>
        <taxon>Endopterygota</taxon>
        <taxon>Lepidoptera</taxon>
        <taxon>Glossata</taxon>
        <taxon>Ditrysia</taxon>
        <taxon>Yponomeutoidea</taxon>
        <taxon>Plutellidae</taxon>
        <taxon>Plutella</taxon>
    </lineage>
</organism>
<accession>A0A8S4EE96</accession>
<keyword evidence="3" id="KW-1185">Reference proteome</keyword>
<dbReference type="EMBL" id="CAJHNJ030000016">
    <property type="protein sequence ID" value="CAG9114250.1"/>
    <property type="molecule type" value="Genomic_DNA"/>
</dbReference>
<dbReference type="AlphaFoldDB" id="A0A8S4EE96"/>
<protein>
    <submittedName>
        <fullName evidence="2">(diamondback moth) hypothetical protein</fullName>
    </submittedName>
</protein>
<gene>
    <name evidence="2" type="ORF">PLXY2_LOCUS5634</name>
</gene>
<comment type="caution">
    <text evidence="2">The sequence shown here is derived from an EMBL/GenBank/DDBJ whole genome shotgun (WGS) entry which is preliminary data.</text>
</comment>
<feature type="compositionally biased region" description="Pro residues" evidence="1">
    <location>
        <begin position="57"/>
        <end position="68"/>
    </location>
</feature>
<name>A0A8S4EE96_PLUXY</name>
<evidence type="ECO:0000313" key="2">
    <source>
        <dbReference type="EMBL" id="CAG9114250.1"/>
    </source>
</evidence>
<evidence type="ECO:0000256" key="1">
    <source>
        <dbReference type="SAM" id="MobiDB-lite"/>
    </source>
</evidence>